<feature type="chain" id="PRO_5044638757" evidence="1">
    <location>
        <begin position="21"/>
        <end position="170"/>
    </location>
</feature>
<dbReference type="KEGG" id="cmax:111483949"/>
<dbReference type="RefSeq" id="XP_022986109.1">
    <property type="nucleotide sequence ID" value="XM_023130341.1"/>
</dbReference>
<dbReference type="GO" id="GO:0005886">
    <property type="term" value="C:plasma membrane"/>
    <property type="evidence" value="ECO:0007669"/>
    <property type="project" value="TreeGrafter"/>
</dbReference>
<sequence length="170" mass="19255">MMMMMVKLLMFLSFGGLSMCEVFLVGDEEGWNSGINFATWSQNHNFTKGDFLVFNYAKSVHNVYEVSEETFRSCETSNGVLGEYESGNDRIELKEARKYWFICNVAGHCLGGMRFGIDVNEANPRSHLPLSPVQSPPPPTNHASHHGSYALWSSFMGMVAFQTLFVEQYR</sequence>
<keyword evidence="3" id="KW-1185">Reference proteome</keyword>
<dbReference type="FunFam" id="2.60.40.420:FF:000074">
    <property type="entry name" value="Blue copper binding protein-like"/>
    <property type="match status" value="1"/>
</dbReference>
<dbReference type="CDD" id="cd04216">
    <property type="entry name" value="Phytocyanin"/>
    <property type="match status" value="1"/>
</dbReference>
<evidence type="ECO:0000313" key="3">
    <source>
        <dbReference type="Proteomes" id="UP000504608"/>
    </source>
</evidence>
<dbReference type="SUPFAM" id="SSF49503">
    <property type="entry name" value="Cupredoxins"/>
    <property type="match status" value="1"/>
</dbReference>
<gene>
    <name evidence="4 5" type="primary">LOC111483949</name>
</gene>
<dbReference type="PANTHER" id="PTHR33021:SF179">
    <property type="entry name" value="OS09G0541100 PROTEIN"/>
    <property type="match status" value="1"/>
</dbReference>
<evidence type="ECO:0000313" key="4">
    <source>
        <dbReference type="RefSeq" id="XP_022986108.1"/>
    </source>
</evidence>
<protein>
    <submittedName>
        <fullName evidence="4 5">Basic blue protein-like</fullName>
    </submittedName>
</protein>
<keyword evidence="1" id="KW-0732">Signal</keyword>
<name>A0A6J1JF60_CUCMA</name>
<dbReference type="AlphaFoldDB" id="A0A6J1JF60"/>
<dbReference type="GeneID" id="111483949"/>
<dbReference type="GO" id="GO:0009055">
    <property type="term" value="F:electron transfer activity"/>
    <property type="evidence" value="ECO:0007669"/>
    <property type="project" value="InterPro"/>
</dbReference>
<reference evidence="4 5" key="1">
    <citation type="submission" date="2025-04" db="UniProtKB">
        <authorList>
            <consortium name="RefSeq"/>
        </authorList>
    </citation>
    <scope>IDENTIFICATION</scope>
    <source>
        <tissue evidence="4 5">Young leaves</tissue>
    </source>
</reference>
<evidence type="ECO:0000256" key="1">
    <source>
        <dbReference type="SAM" id="SignalP"/>
    </source>
</evidence>
<evidence type="ECO:0000313" key="5">
    <source>
        <dbReference type="RefSeq" id="XP_022986109.1"/>
    </source>
</evidence>
<dbReference type="PANTHER" id="PTHR33021">
    <property type="entry name" value="BLUE COPPER PROTEIN"/>
    <property type="match status" value="1"/>
</dbReference>
<dbReference type="InterPro" id="IPR003245">
    <property type="entry name" value="Phytocyanin_dom"/>
</dbReference>
<feature type="signal peptide" evidence="1">
    <location>
        <begin position="1"/>
        <end position="20"/>
    </location>
</feature>
<dbReference type="InterPro" id="IPR039391">
    <property type="entry name" value="Phytocyanin-like"/>
</dbReference>
<proteinExistence type="predicted"/>
<organism evidence="3 5">
    <name type="scientific">Cucurbita maxima</name>
    <name type="common">Pumpkin</name>
    <name type="synonym">Winter squash</name>
    <dbReference type="NCBI Taxonomy" id="3661"/>
    <lineage>
        <taxon>Eukaryota</taxon>
        <taxon>Viridiplantae</taxon>
        <taxon>Streptophyta</taxon>
        <taxon>Embryophyta</taxon>
        <taxon>Tracheophyta</taxon>
        <taxon>Spermatophyta</taxon>
        <taxon>Magnoliopsida</taxon>
        <taxon>eudicotyledons</taxon>
        <taxon>Gunneridae</taxon>
        <taxon>Pentapetalae</taxon>
        <taxon>rosids</taxon>
        <taxon>fabids</taxon>
        <taxon>Cucurbitales</taxon>
        <taxon>Cucurbitaceae</taxon>
        <taxon>Cucurbiteae</taxon>
        <taxon>Cucurbita</taxon>
    </lineage>
</organism>
<dbReference type="Gene3D" id="2.60.40.420">
    <property type="entry name" value="Cupredoxins - blue copper proteins"/>
    <property type="match status" value="1"/>
</dbReference>
<evidence type="ECO:0000259" key="2">
    <source>
        <dbReference type="PROSITE" id="PS51485"/>
    </source>
</evidence>
<dbReference type="InterPro" id="IPR008972">
    <property type="entry name" value="Cupredoxin"/>
</dbReference>
<dbReference type="Pfam" id="PF02298">
    <property type="entry name" value="Cu_bind_like"/>
    <property type="match status" value="1"/>
</dbReference>
<dbReference type="OrthoDB" id="1921208at2759"/>
<dbReference type="RefSeq" id="XP_022986108.1">
    <property type="nucleotide sequence ID" value="XM_023130340.1"/>
</dbReference>
<dbReference type="PROSITE" id="PS51485">
    <property type="entry name" value="PHYTOCYANIN"/>
    <property type="match status" value="1"/>
</dbReference>
<feature type="domain" description="Phytocyanin" evidence="2">
    <location>
        <begin position="21"/>
        <end position="121"/>
    </location>
</feature>
<accession>A0A6J1JF60</accession>
<dbReference type="Proteomes" id="UP000504608">
    <property type="component" value="Unplaced"/>
</dbReference>